<dbReference type="InterPro" id="IPR002110">
    <property type="entry name" value="Ankyrin_rpt"/>
</dbReference>
<evidence type="ECO:0000256" key="2">
    <source>
        <dbReference type="ARBA" id="ARBA00023043"/>
    </source>
</evidence>
<evidence type="ECO:0000259" key="4">
    <source>
        <dbReference type="PROSITE" id="PS50181"/>
    </source>
</evidence>
<proteinExistence type="predicted"/>
<dbReference type="PROSITE" id="PS50181">
    <property type="entry name" value="FBOX"/>
    <property type="match status" value="1"/>
</dbReference>
<evidence type="ECO:0000256" key="1">
    <source>
        <dbReference type="ARBA" id="ARBA00022737"/>
    </source>
</evidence>
<accession>A0A2I1C0H3</accession>
<keyword evidence="2 3" id="KW-0040">ANK repeat</keyword>
<dbReference type="Pfam" id="PF00023">
    <property type="entry name" value="Ank"/>
    <property type="match status" value="1"/>
</dbReference>
<keyword evidence="6" id="KW-1185">Reference proteome</keyword>
<dbReference type="PANTHER" id="PTHR24180">
    <property type="entry name" value="CYCLIN-DEPENDENT KINASE INHIBITOR 2C-RELATED"/>
    <property type="match status" value="1"/>
</dbReference>
<protein>
    <submittedName>
        <fullName evidence="5">Ankyrin</fullName>
    </submittedName>
</protein>
<dbReference type="OrthoDB" id="20872at2759"/>
<dbReference type="GeneID" id="36533175"/>
<dbReference type="SMART" id="SM00248">
    <property type="entry name" value="ANK"/>
    <property type="match status" value="5"/>
</dbReference>
<gene>
    <name evidence="5" type="ORF">P174DRAFT_434170</name>
</gene>
<evidence type="ECO:0000313" key="6">
    <source>
        <dbReference type="Proteomes" id="UP000234474"/>
    </source>
</evidence>
<dbReference type="AlphaFoldDB" id="A0A2I1C0H3"/>
<sequence>MNLDSSMHASKLLHLPTEIIQLIVDHLRPDETISLLVAVPKLADLVTDEQLRCQDRWSYTILYYAVAENAEAIVNLIARGCAQDQVATKLLKCLFNAGFDLSAKDLGGKTPLHWVCSQSGRNSNFAEIVQLMLAKGADPSIVARFQETLLHAILQADRKPNLAVVQMVIDGGVDVNALDIDGISPLWLSVTNDPPSILHEAVAFEREKLVKRAVELGVDLSVRDHEAETALMVAARYGPDNIAQILQCRLLEHGRPDPGQVWSRDTHQSSHELTRCLIRLRNFSHLVLMVELQGCRSSLKILCEKVRRWEIFDDVFISGKLRVRKPARAFYEQVLKAARLPGQSTKLYNLVGEPAQEAMGHWNVFAYGPPVLSTNTYPDDLGTTALALMAFDVAEEIRHKTMDDMLHYLNPDDWYTRWDTMRLLVAQLYFDSTRPHIDPFTSANMLRIFYRNGRGSQLIATRHFMEDMLRTRAYEHGTRYYHLPDFFMYYLSDMSVHHREDQDLHALEVLLRQRLQERMGFTTHAPSTALRLISSNSMEMSNIQPDATNMLQDENYGLHPKSFYNLEMHGKVEFTAISHEGNMDPMNLMQSYATNCTTATH</sequence>
<dbReference type="EMBL" id="MSZS01000007">
    <property type="protein sequence ID" value="PKX91101.1"/>
    <property type="molecule type" value="Genomic_DNA"/>
</dbReference>
<feature type="domain" description="F-box" evidence="4">
    <location>
        <begin position="9"/>
        <end position="60"/>
    </location>
</feature>
<comment type="caution">
    <text evidence="5">The sequence shown here is derived from an EMBL/GenBank/DDBJ whole genome shotgun (WGS) entry which is preliminary data.</text>
</comment>
<dbReference type="InterPro" id="IPR051637">
    <property type="entry name" value="Ank_repeat_dom-contain_49"/>
</dbReference>
<name>A0A2I1C0H3_ASPN1</name>
<dbReference type="Proteomes" id="UP000234474">
    <property type="component" value="Unassembled WGS sequence"/>
</dbReference>
<keyword evidence="1" id="KW-0677">Repeat</keyword>
<dbReference type="PANTHER" id="PTHR24180:SF45">
    <property type="entry name" value="POLY [ADP-RIBOSE] POLYMERASE TANKYRASE"/>
    <property type="match status" value="1"/>
</dbReference>
<feature type="repeat" description="ANK" evidence="3">
    <location>
        <begin position="107"/>
        <end position="144"/>
    </location>
</feature>
<reference evidence="6" key="1">
    <citation type="journal article" date="2018" name="Proc. Natl. Acad. Sci. U.S.A.">
        <title>Linking secondary metabolites to gene clusters through genome sequencing of six diverse Aspergillus species.</title>
        <authorList>
            <person name="Kaerboelling I."/>
            <person name="Vesth T.C."/>
            <person name="Frisvad J.C."/>
            <person name="Nybo J.L."/>
            <person name="Theobald S."/>
            <person name="Kuo A."/>
            <person name="Bowyer P."/>
            <person name="Matsuda Y."/>
            <person name="Mondo S."/>
            <person name="Lyhne E.K."/>
            <person name="Kogle M.E."/>
            <person name="Clum A."/>
            <person name="Lipzen A."/>
            <person name="Salamov A."/>
            <person name="Ngan C.Y."/>
            <person name="Daum C."/>
            <person name="Chiniquy J."/>
            <person name="Barry K."/>
            <person name="LaButti K."/>
            <person name="Haridas S."/>
            <person name="Simmons B.A."/>
            <person name="Magnuson J.K."/>
            <person name="Mortensen U.H."/>
            <person name="Larsen T.O."/>
            <person name="Grigoriev I.V."/>
            <person name="Baker S.E."/>
            <person name="Andersen M.R."/>
        </authorList>
    </citation>
    <scope>NUCLEOTIDE SEQUENCE [LARGE SCALE GENOMIC DNA]</scope>
    <source>
        <strain evidence="6">IBT 16806</strain>
    </source>
</reference>
<dbReference type="PROSITE" id="PS50088">
    <property type="entry name" value="ANK_REPEAT"/>
    <property type="match status" value="1"/>
</dbReference>
<evidence type="ECO:0000313" key="5">
    <source>
        <dbReference type="EMBL" id="PKX91101.1"/>
    </source>
</evidence>
<evidence type="ECO:0000256" key="3">
    <source>
        <dbReference type="PROSITE-ProRule" id="PRU00023"/>
    </source>
</evidence>
<dbReference type="SUPFAM" id="SSF48403">
    <property type="entry name" value="Ankyrin repeat"/>
    <property type="match status" value="1"/>
</dbReference>
<dbReference type="Gene3D" id="1.25.40.20">
    <property type="entry name" value="Ankyrin repeat-containing domain"/>
    <property type="match status" value="2"/>
</dbReference>
<dbReference type="STRING" id="1392255.A0A2I1C0H3"/>
<dbReference type="VEuPathDB" id="FungiDB:P174DRAFT_434170"/>
<dbReference type="InterPro" id="IPR036770">
    <property type="entry name" value="Ankyrin_rpt-contain_sf"/>
</dbReference>
<organism evidence="5 6">
    <name type="scientific">Aspergillus novofumigatus (strain IBT 16806)</name>
    <dbReference type="NCBI Taxonomy" id="1392255"/>
    <lineage>
        <taxon>Eukaryota</taxon>
        <taxon>Fungi</taxon>
        <taxon>Dikarya</taxon>
        <taxon>Ascomycota</taxon>
        <taxon>Pezizomycotina</taxon>
        <taxon>Eurotiomycetes</taxon>
        <taxon>Eurotiomycetidae</taxon>
        <taxon>Eurotiales</taxon>
        <taxon>Aspergillaceae</taxon>
        <taxon>Aspergillus</taxon>
        <taxon>Aspergillus subgen. Fumigati</taxon>
    </lineage>
</organism>
<dbReference type="InterPro" id="IPR001810">
    <property type="entry name" value="F-box_dom"/>
</dbReference>
<dbReference type="RefSeq" id="XP_024679696.1">
    <property type="nucleotide sequence ID" value="XM_024825850.1"/>
</dbReference>